<dbReference type="EMBL" id="CAVMJV010000111">
    <property type="protein sequence ID" value="CAK5102109.1"/>
    <property type="molecule type" value="Genomic_DNA"/>
</dbReference>
<gene>
    <name evidence="1" type="ORF">MENTE1834_LOCUS42448</name>
</gene>
<keyword evidence="2" id="KW-1185">Reference proteome</keyword>
<accession>A0ACB1AS45</accession>
<reference evidence="1" key="1">
    <citation type="submission" date="2023-11" db="EMBL/GenBank/DDBJ databases">
        <authorList>
            <person name="Poullet M."/>
        </authorList>
    </citation>
    <scope>NUCLEOTIDE SEQUENCE</scope>
    <source>
        <strain evidence="1">E1834</strain>
    </source>
</reference>
<proteinExistence type="predicted"/>
<evidence type="ECO:0000313" key="2">
    <source>
        <dbReference type="Proteomes" id="UP001497535"/>
    </source>
</evidence>
<dbReference type="Proteomes" id="UP001497535">
    <property type="component" value="Unassembled WGS sequence"/>
</dbReference>
<name>A0ACB1AS45_MELEN</name>
<evidence type="ECO:0000313" key="1">
    <source>
        <dbReference type="EMBL" id="CAK5102109.1"/>
    </source>
</evidence>
<protein>
    <submittedName>
        <fullName evidence="1">Uncharacterized protein</fullName>
    </submittedName>
</protein>
<organism evidence="1 2">
    <name type="scientific">Meloidogyne enterolobii</name>
    <name type="common">Root-knot nematode worm</name>
    <name type="synonym">Meloidogyne mayaguensis</name>
    <dbReference type="NCBI Taxonomy" id="390850"/>
    <lineage>
        <taxon>Eukaryota</taxon>
        <taxon>Metazoa</taxon>
        <taxon>Ecdysozoa</taxon>
        <taxon>Nematoda</taxon>
        <taxon>Chromadorea</taxon>
        <taxon>Rhabditida</taxon>
        <taxon>Tylenchina</taxon>
        <taxon>Tylenchomorpha</taxon>
        <taxon>Tylenchoidea</taxon>
        <taxon>Meloidogynidae</taxon>
        <taxon>Meloidogyninae</taxon>
        <taxon>Meloidogyne</taxon>
    </lineage>
</organism>
<sequence length="98" mass="11626">MLLFPIFIFLNLIYNVTSLSILVKILWGGNEHYGLQNLIQKDTHRFNLVLFCNKWGHPKEGLTDKYDTFHFEGFERNNSEELEKYNLKVFNQNVCLTV</sequence>
<comment type="caution">
    <text evidence="1">The sequence shown here is derived from an EMBL/GenBank/DDBJ whole genome shotgun (WGS) entry which is preliminary data.</text>
</comment>